<evidence type="ECO:0000256" key="1">
    <source>
        <dbReference type="SAM" id="Phobius"/>
    </source>
</evidence>
<dbReference type="InterPro" id="IPR020471">
    <property type="entry name" value="AKR"/>
</dbReference>
<keyword evidence="1" id="KW-1133">Transmembrane helix</keyword>
<dbReference type="SUPFAM" id="SSF51430">
    <property type="entry name" value="NAD(P)-linked oxidoreductase"/>
    <property type="match status" value="1"/>
</dbReference>
<evidence type="ECO:0000313" key="3">
    <source>
        <dbReference type="EMBL" id="MDK9495665.1"/>
    </source>
</evidence>
<reference evidence="3 4" key="1">
    <citation type="submission" date="2023-05" db="EMBL/GenBank/DDBJ databases">
        <title>Sequencing and Assembly of Streptomyces sp. NP73.</title>
        <authorList>
            <person name="Konwar A.N."/>
            <person name="Saikia K."/>
            <person name="Thakur D."/>
        </authorList>
    </citation>
    <scope>NUCLEOTIDE SEQUENCE [LARGE SCALE GENOMIC DNA]</scope>
    <source>
        <strain evidence="3 4">NP73</strain>
    </source>
</reference>
<comment type="caution">
    <text evidence="3">The sequence shown here is derived from an EMBL/GenBank/DDBJ whole genome shotgun (WGS) entry which is preliminary data.</text>
</comment>
<proteinExistence type="predicted"/>
<dbReference type="PANTHER" id="PTHR43364">
    <property type="entry name" value="NADH-SPECIFIC METHYLGLYOXAL REDUCTASE-RELATED"/>
    <property type="match status" value="1"/>
</dbReference>
<dbReference type="EMBL" id="JASITI010000007">
    <property type="protein sequence ID" value="MDK9495665.1"/>
    <property type="molecule type" value="Genomic_DNA"/>
</dbReference>
<protein>
    <submittedName>
        <fullName evidence="3">Aldo/keto reductase</fullName>
    </submittedName>
</protein>
<dbReference type="InterPro" id="IPR036812">
    <property type="entry name" value="NAD(P)_OxRdtase_dom_sf"/>
</dbReference>
<dbReference type="PANTHER" id="PTHR43364:SF1">
    <property type="entry name" value="OXIDOREDUCTASE YDHF"/>
    <property type="match status" value="1"/>
</dbReference>
<organism evidence="3 4">
    <name type="scientific">Streptomyces katrae</name>
    <dbReference type="NCBI Taxonomy" id="68223"/>
    <lineage>
        <taxon>Bacteria</taxon>
        <taxon>Bacillati</taxon>
        <taxon>Actinomycetota</taxon>
        <taxon>Actinomycetes</taxon>
        <taxon>Kitasatosporales</taxon>
        <taxon>Streptomycetaceae</taxon>
        <taxon>Streptomyces</taxon>
    </lineage>
</organism>
<feature type="transmembrane region" description="Helical" evidence="1">
    <location>
        <begin position="30"/>
        <end position="52"/>
    </location>
</feature>
<dbReference type="InterPro" id="IPR050523">
    <property type="entry name" value="AKR_Detox_Biosynth"/>
</dbReference>
<dbReference type="Proteomes" id="UP001223390">
    <property type="component" value="Unassembled WGS sequence"/>
</dbReference>
<keyword evidence="1" id="KW-0472">Membrane</keyword>
<keyword evidence="1" id="KW-0812">Transmembrane</keyword>
<sequence>MGLLLLNGFALAAFAFGRLAVRLVRRAPAWAYAAAPPLAVIATGWALGWLMWALVRGGPGRAAVVAVRPDRRRHLVDLPGPHPPPPPLTPLPALSAPLPRLCPVTVSAETGRGGGRLLYGCMGLGGSWEPGPYGPRDVDAAEEAVHAALDIGITVFDHADIYRHGKAEAVFGEVLARTPGLRDRVTLQTKCGIRLPGREGGPGMYDLRGPTIVRRVEESLERLRTDVIDVLLLHRPDPLADPDEIAGALMSLHGRGLVRAFGVSNTGAPQIARLQARLDVPLVANQLEMSLHSRAWVESGVLLNTPEGAGHGFAPGTLEHCLDHGIRLQAWGALAQGRFTGRQRTPAERATATLLEELARKKGTTPESVLLWWLTRHPAGIAPVIGTARPDRIRACRDAALKAPDLTHEEWYELWTTARGVPLP</sequence>
<dbReference type="RefSeq" id="WP_285341227.1">
    <property type="nucleotide sequence ID" value="NZ_JASITI010000007.1"/>
</dbReference>
<gene>
    <name evidence="3" type="ORF">QEZ40_006694</name>
</gene>
<dbReference type="InterPro" id="IPR023210">
    <property type="entry name" value="NADP_OxRdtase_dom"/>
</dbReference>
<dbReference type="Pfam" id="PF00248">
    <property type="entry name" value="Aldo_ket_red"/>
    <property type="match status" value="1"/>
</dbReference>
<evidence type="ECO:0000259" key="2">
    <source>
        <dbReference type="Pfam" id="PF00248"/>
    </source>
</evidence>
<dbReference type="PRINTS" id="PR00069">
    <property type="entry name" value="ALDKETRDTASE"/>
</dbReference>
<feature type="domain" description="NADP-dependent oxidoreductase" evidence="2">
    <location>
        <begin position="117"/>
        <end position="411"/>
    </location>
</feature>
<keyword evidence="4" id="KW-1185">Reference proteome</keyword>
<accession>A0ABT7GPY8</accession>
<dbReference type="Gene3D" id="3.20.20.100">
    <property type="entry name" value="NADP-dependent oxidoreductase domain"/>
    <property type="match status" value="1"/>
</dbReference>
<name>A0ABT7GPY8_9ACTN</name>
<evidence type="ECO:0000313" key="4">
    <source>
        <dbReference type="Proteomes" id="UP001223390"/>
    </source>
</evidence>